<dbReference type="InterPro" id="IPR002156">
    <property type="entry name" value="RNaseH_domain"/>
</dbReference>
<feature type="domain" description="RNase H type-1" evidence="1">
    <location>
        <begin position="70"/>
        <end position="207"/>
    </location>
</feature>
<proteinExistence type="predicted"/>
<name>A0A7W8MUT4_9BACL</name>
<keyword evidence="3" id="KW-1185">Reference proteome</keyword>
<dbReference type="GO" id="GO:0004523">
    <property type="term" value="F:RNA-DNA hybrid ribonuclease activity"/>
    <property type="evidence" value="ECO:0007669"/>
    <property type="project" value="UniProtKB-EC"/>
</dbReference>
<dbReference type="SUPFAM" id="SSF53098">
    <property type="entry name" value="Ribonuclease H-like"/>
    <property type="match status" value="1"/>
</dbReference>
<evidence type="ECO:0000259" key="1">
    <source>
        <dbReference type="PROSITE" id="PS50879"/>
    </source>
</evidence>
<dbReference type="Proteomes" id="UP000520011">
    <property type="component" value="Unassembled WGS sequence"/>
</dbReference>
<dbReference type="RefSeq" id="WP_183251410.1">
    <property type="nucleotide sequence ID" value="NZ_JACHEP010000002.1"/>
</dbReference>
<evidence type="ECO:0000313" key="2">
    <source>
        <dbReference type="EMBL" id="MBB5323546.1"/>
    </source>
</evidence>
<accession>A0A7W8MUT4</accession>
<dbReference type="Pfam" id="PF13456">
    <property type="entry name" value="RVT_3"/>
    <property type="match status" value="1"/>
</dbReference>
<dbReference type="EC" id="3.1.26.4" evidence="2"/>
<evidence type="ECO:0000313" key="3">
    <source>
        <dbReference type="Proteomes" id="UP000520011"/>
    </source>
</evidence>
<reference evidence="2 3" key="1">
    <citation type="submission" date="2020-08" db="EMBL/GenBank/DDBJ databases">
        <title>Genomic Encyclopedia of Type Strains, Phase IV (KMG-IV): sequencing the most valuable type-strain genomes for metagenomic binning, comparative biology and taxonomic classification.</title>
        <authorList>
            <person name="Goeker M."/>
        </authorList>
    </citation>
    <scope>NUCLEOTIDE SEQUENCE [LARGE SCALE GENOMIC DNA]</scope>
    <source>
        <strain evidence="2 3">DSM 16325</strain>
    </source>
</reference>
<comment type="caution">
    <text evidence="2">The sequence shown here is derived from an EMBL/GenBank/DDBJ whole genome shotgun (WGS) entry which is preliminary data.</text>
</comment>
<gene>
    <name evidence="2" type="ORF">HNQ34_000638</name>
</gene>
<dbReference type="Gene3D" id="3.30.420.10">
    <property type="entry name" value="Ribonuclease H-like superfamily/Ribonuclease H"/>
    <property type="match status" value="1"/>
</dbReference>
<dbReference type="PROSITE" id="PS50879">
    <property type="entry name" value="RNASE_H_1"/>
    <property type="match status" value="1"/>
</dbReference>
<dbReference type="InterPro" id="IPR036397">
    <property type="entry name" value="RNaseH_sf"/>
</dbReference>
<dbReference type="EMBL" id="JACHEP010000002">
    <property type="protein sequence ID" value="MBB5323546.1"/>
    <property type="molecule type" value="Genomic_DNA"/>
</dbReference>
<dbReference type="PANTHER" id="PTHR46387:SF2">
    <property type="entry name" value="RIBONUCLEASE HI"/>
    <property type="match status" value="1"/>
</dbReference>
<sequence length="226" mass="26082">MDVIIQWTYITPKKQEIVLTSDVLPAEKALLLAEDFEKTGRVKELTFIDRRNTIWTKKELVKLLQEIESEPHDIIAYFDGGFDNETLEAGVGAAIYYQQNHQPYRLRVNRRLGQLKSNNEAEYAAFWFAVQMLEELGVHHLPVVFRGDSHVVLNQLSGAWPCFEKEYNAWLDRIEAKLKELGIQPIYEPISRKQNKEADQLARQALEGKIIASTIELAKKGIDRDE</sequence>
<dbReference type="InterPro" id="IPR012337">
    <property type="entry name" value="RNaseH-like_sf"/>
</dbReference>
<organism evidence="2 3">
    <name type="scientific">Anoxybacteroides tepidamans</name>
    <dbReference type="NCBI Taxonomy" id="265948"/>
    <lineage>
        <taxon>Bacteria</taxon>
        <taxon>Bacillati</taxon>
        <taxon>Bacillota</taxon>
        <taxon>Bacilli</taxon>
        <taxon>Bacillales</taxon>
        <taxon>Anoxybacillaceae</taxon>
        <taxon>Anoxybacteroides</taxon>
    </lineage>
</organism>
<dbReference type="GO" id="GO:0003676">
    <property type="term" value="F:nucleic acid binding"/>
    <property type="evidence" value="ECO:0007669"/>
    <property type="project" value="InterPro"/>
</dbReference>
<dbReference type="PANTHER" id="PTHR46387">
    <property type="entry name" value="POLYNUCLEOTIDYL TRANSFERASE, RIBONUCLEASE H-LIKE SUPERFAMILY PROTEIN"/>
    <property type="match status" value="1"/>
</dbReference>
<keyword evidence="2" id="KW-0378">Hydrolase</keyword>
<dbReference type="NCBIfam" id="NF005822">
    <property type="entry name" value="PRK07708.1"/>
    <property type="match status" value="1"/>
</dbReference>
<dbReference type="AlphaFoldDB" id="A0A7W8MUT4"/>
<dbReference type="CDD" id="cd09279">
    <property type="entry name" value="RNase_HI_like"/>
    <property type="match status" value="1"/>
</dbReference>
<protein>
    <submittedName>
        <fullName evidence="2">Ribonuclease HI</fullName>
        <ecNumber evidence="2">3.1.26.4</ecNumber>
    </submittedName>
</protein>